<evidence type="ECO:0000256" key="3">
    <source>
        <dbReference type="SAM" id="MobiDB-lite"/>
    </source>
</evidence>
<organism evidence="5 6">
    <name type="scientific">Prymnesium parvum</name>
    <name type="common">Toxic golden alga</name>
    <dbReference type="NCBI Taxonomy" id="97485"/>
    <lineage>
        <taxon>Eukaryota</taxon>
        <taxon>Haptista</taxon>
        <taxon>Haptophyta</taxon>
        <taxon>Prymnesiophyceae</taxon>
        <taxon>Prymnesiales</taxon>
        <taxon>Prymnesiaceae</taxon>
        <taxon>Prymnesium</taxon>
    </lineage>
</organism>
<dbReference type="PROSITE" id="PS50013">
    <property type="entry name" value="CHROMO_2"/>
    <property type="match status" value="1"/>
</dbReference>
<dbReference type="Pfam" id="PF00385">
    <property type="entry name" value="Chromo"/>
    <property type="match status" value="1"/>
</dbReference>
<gene>
    <name evidence="5" type="ORF">AB1Y20_004213</name>
</gene>
<accession>A0AB34J6S9</accession>
<dbReference type="CDD" id="cd00024">
    <property type="entry name" value="CD_CSD"/>
    <property type="match status" value="1"/>
</dbReference>
<dbReference type="SMART" id="SM00298">
    <property type="entry name" value="CHROMO"/>
    <property type="match status" value="1"/>
</dbReference>
<evidence type="ECO:0000313" key="6">
    <source>
        <dbReference type="Proteomes" id="UP001515480"/>
    </source>
</evidence>
<feature type="region of interest" description="Disordered" evidence="3">
    <location>
        <begin position="401"/>
        <end position="470"/>
    </location>
</feature>
<dbReference type="Proteomes" id="UP001515480">
    <property type="component" value="Unassembled WGS sequence"/>
</dbReference>
<dbReference type="EMBL" id="JBGBPQ010000012">
    <property type="protein sequence ID" value="KAL1515152.1"/>
    <property type="molecule type" value="Genomic_DNA"/>
</dbReference>
<feature type="region of interest" description="Disordered" evidence="3">
    <location>
        <begin position="514"/>
        <end position="536"/>
    </location>
</feature>
<feature type="region of interest" description="Disordered" evidence="3">
    <location>
        <begin position="1"/>
        <end position="50"/>
    </location>
</feature>
<feature type="domain" description="Chromo" evidence="4">
    <location>
        <begin position="541"/>
        <end position="598"/>
    </location>
</feature>
<dbReference type="InterPro" id="IPR051219">
    <property type="entry name" value="Heterochromatin_chromo-domain"/>
</dbReference>
<feature type="compositionally biased region" description="Low complexity" evidence="3">
    <location>
        <begin position="71"/>
        <end position="88"/>
    </location>
</feature>
<proteinExistence type="predicted"/>
<reference evidence="5 6" key="1">
    <citation type="journal article" date="2024" name="Science">
        <title>Giant polyketide synthase enzymes in the biosynthesis of giant marine polyether toxins.</title>
        <authorList>
            <person name="Fallon T.R."/>
            <person name="Shende V.V."/>
            <person name="Wierzbicki I.H."/>
            <person name="Pendleton A.L."/>
            <person name="Watervoot N.F."/>
            <person name="Auber R.P."/>
            <person name="Gonzalez D.J."/>
            <person name="Wisecaver J.H."/>
            <person name="Moore B.S."/>
        </authorList>
    </citation>
    <scope>NUCLEOTIDE SEQUENCE [LARGE SCALE GENOMIC DNA]</scope>
    <source>
        <strain evidence="5 6">12B1</strain>
    </source>
</reference>
<evidence type="ECO:0000256" key="1">
    <source>
        <dbReference type="ARBA" id="ARBA00004123"/>
    </source>
</evidence>
<name>A0AB34J6S9_PRYPA</name>
<feature type="compositionally biased region" description="Pro residues" evidence="3">
    <location>
        <begin position="452"/>
        <end position="463"/>
    </location>
</feature>
<comment type="subcellular location">
    <subcellularLocation>
        <location evidence="1">Nucleus</location>
    </subcellularLocation>
</comment>
<feature type="compositionally biased region" description="Polar residues" evidence="3">
    <location>
        <begin position="38"/>
        <end position="48"/>
    </location>
</feature>
<dbReference type="InterPro" id="IPR023780">
    <property type="entry name" value="Chromo_domain"/>
</dbReference>
<dbReference type="AlphaFoldDB" id="A0AB34J6S9"/>
<dbReference type="Gene3D" id="3.40.630.30">
    <property type="match status" value="1"/>
</dbReference>
<dbReference type="SUPFAM" id="SSF54160">
    <property type="entry name" value="Chromo domain-like"/>
    <property type="match status" value="1"/>
</dbReference>
<evidence type="ECO:0000259" key="4">
    <source>
        <dbReference type="PROSITE" id="PS50013"/>
    </source>
</evidence>
<evidence type="ECO:0000256" key="2">
    <source>
        <dbReference type="ARBA" id="ARBA00023242"/>
    </source>
</evidence>
<feature type="compositionally biased region" description="Basic and acidic residues" evidence="3">
    <location>
        <begin position="1"/>
        <end position="10"/>
    </location>
</feature>
<comment type="caution">
    <text evidence="5">The sequence shown here is derived from an EMBL/GenBank/DDBJ whole genome shotgun (WGS) entry which is preliminary data.</text>
</comment>
<dbReference type="InterPro" id="IPR023779">
    <property type="entry name" value="Chromodomain_CS"/>
</dbReference>
<sequence>MLGIENESKPSRHSSTPQLVMPSEPSPPLGAKYVSDKPLNSSPLSTIDDTVLPAEHDAAVALPVDISHVQASESASETASEPPADSAACRSLPNSLPLRASREVAGPSSEGGAGGTSAQQLAPSDDDAALASSRALLFGDTSAIGEEEIEAMLDEAPVGIVYERIRLKGQGFADETFDANVEIRSAIRTLAALLDSEPELELKAAESETELLEALKLYRDMNHLSLAGGITCEHVVAHVHSHTVLLYFRSSPDAAPIPVTAATFSMRQHAMMLRLLATHPRMTRKGFGRVTVHFLKELCRALQKTEIIVYTYPSSSSFYKALHFAHTHPQHAETARPALASATADEQSREAARDARRVFSAKENEMIFYCQQTMEQVLLRGYKSGQSGVLHPYACTRRQHGALPSERAQGGGREAGGVAARREPPAEARGGGRGGRGARRGRPCSRPAAPSHAPPAAAPPAAAPPAEAAPPAVLDGARAAWFSAVAPMLPSKRLKGEELPQPAVEGSAQGAVLAGEEPAEQDAPPRAASPRKRTRVGKTEYQVEKILQMRRVEEEVQYLIKWKGWAAKYNTWEPLSHLQNLQLDIASFHALEQASGVQ</sequence>
<feature type="region of interest" description="Disordered" evidence="3">
    <location>
        <begin position="70"/>
        <end position="126"/>
    </location>
</feature>
<evidence type="ECO:0000313" key="5">
    <source>
        <dbReference type="EMBL" id="KAL1515152.1"/>
    </source>
</evidence>
<dbReference type="InterPro" id="IPR016197">
    <property type="entry name" value="Chromo-like_dom_sf"/>
</dbReference>
<feature type="compositionally biased region" description="Low complexity" evidence="3">
    <location>
        <begin position="117"/>
        <end position="126"/>
    </location>
</feature>
<dbReference type="Gene3D" id="2.40.50.40">
    <property type="match status" value="1"/>
</dbReference>
<dbReference type="PANTHER" id="PTHR22812">
    <property type="entry name" value="CHROMOBOX PROTEIN"/>
    <property type="match status" value="1"/>
</dbReference>
<dbReference type="PROSITE" id="PS00598">
    <property type="entry name" value="CHROMO_1"/>
    <property type="match status" value="1"/>
</dbReference>
<dbReference type="InterPro" id="IPR000953">
    <property type="entry name" value="Chromo/chromo_shadow_dom"/>
</dbReference>
<dbReference type="GO" id="GO:0005634">
    <property type="term" value="C:nucleus"/>
    <property type="evidence" value="ECO:0007669"/>
    <property type="project" value="UniProtKB-SubCell"/>
</dbReference>
<keyword evidence="6" id="KW-1185">Reference proteome</keyword>
<protein>
    <recommendedName>
        <fullName evidence="4">Chromo domain-containing protein</fullName>
    </recommendedName>
</protein>
<dbReference type="SUPFAM" id="SSF55729">
    <property type="entry name" value="Acyl-CoA N-acyltransferases (Nat)"/>
    <property type="match status" value="1"/>
</dbReference>
<keyword evidence="2" id="KW-0539">Nucleus</keyword>
<dbReference type="InterPro" id="IPR016181">
    <property type="entry name" value="Acyl_CoA_acyltransferase"/>
</dbReference>